<dbReference type="AlphaFoldDB" id="A0A5N6RKV2"/>
<sequence length="122" mass="13077">MDVQVTKASVEKVGQLEDAPLKAINLVPWMDDELAQACVHGVLGGEWDVRNVGENRGLDGECSHVVSHTWVGAGGLEVRCGAEVVHLNADERQSRARVAHVQAGVGEMEVEQQGGVGRKSLR</sequence>
<evidence type="ECO:0000313" key="1">
    <source>
        <dbReference type="EMBL" id="KAE8099395.1"/>
    </source>
</evidence>
<reference evidence="1 2" key="1">
    <citation type="submission" date="2019-06" db="EMBL/GenBank/DDBJ databases">
        <title>A chromosomal-level reference genome of Carpinus fangiana (Coryloideae, Betulaceae).</title>
        <authorList>
            <person name="Yang X."/>
            <person name="Wang Z."/>
            <person name="Zhang L."/>
            <person name="Hao G."/>
            <person name="Liu J."/>
            <person name="Yang Y."/>
        </authorList>
    </citation>
    <scope>NUCLEOTIDE SEQUENCE [LARGE SCALE GENOMIC DNA]</scope>
    <source>
        <strain evidence="1">Cfa_2016G</strain>
        <tissue evidence="1">Leaf</tissue>
    </source>
</reference>
<gene>
    <name evidence="1" type="ORF">FH972_017380</name>
</gene>
<dbReference type="Proteomes" id="UP000327013">
    <property type="component" value="Chromosome 7"/>
</dbReference>
<organism evidence="1 2">
    <name type="scientific">Carpinus fangiana</name>
    <dbReference type="NCBI Taxonomy" id="176857"/>
    <lineage>
        <taxon>Eukaryota</taxon>
        <taxon>Viridiplantae</taxon>
        <taxon>Streptophyta</taxon>
        <taxon>Embryophyta</taxon>
        <taxon>Tracheophyta</taxon>
        <taxon>Spermatophyta</taxon>
        <taxon>Magnoliopsida</taxon>
        <taxon>eudicotyledons</taxon>
        <taxon>Gunneridae</taxon>
        <taxon>Pentapetalae</taxon>
        <taxon>rosids</taxon>
        <taxon>fabids</taxon>
        <taxon>Fagales</taxon>
        <taxon>Betulaceae</taxon>
        <taxon>Carpinus</taxon>
    </lineage>
</organism>
<evidence type="ECO:0000313" key="2">
    <source>
        <dbReference type="Proteomes" id="UP000327013"/>
    </source>
</evidence>
<proteinExistence type="predicted"/>
<protein>
    <submittedName>
        <fullName evidence="1">Uncharacterized protein</fullName>
    </submittedName>
</protein>
<dbReference type="EMBL" id="CM017327">
    <property type="protein sequence ID" value="KAE8099395.1"/>
    <property type="molecule type" value="Genomic_DNA"/>
</dbReference>
<name>A0A5N6RKV2_9ROSI</name>
<keyword evidence="2" id="KW-1185">Reference proteome</keyword>
<accession>A0A5N6RKV2</accession>